<evidence type="ECO:0000256" key="3">
    <source>
        <dbReference type="ARBA" id="ARBA00023004"/>
    </source>
</evidence>
<evidence type="ECO:0000313" key="8">
    <source>
        <dbReference type="Proteomes" id="UP001259659"/>
    </source>
</evidence>
<feature type="domain" description="Rieske" evidence="6">
    <location>
        <begin position="424"/>
        <end position="513"/>
    </location>
</feature>
<dbReference type="PANTHER" id="PTHR13847">
    <property type="entry name" value="SARCOSINE DEHYDROGENASE-RELATED"/>
    <property type="match status" value="1"/>
</dbReference>
<dbReference type="SUPFAM" id="SSF51905">
    <property type="entry name" value="FAD/NAD(P)-binding domain"/>
    <property type="match status" value="1"/>
</dbReference>
<dbReference type="EMBL" id="JAMQON010000006">
    <property type="protein sequence ID" value="MDS0261304.1"/>
    <property type="molecule type" value="Genomic_DNA"/>
</dbReference>
<dbReference type="InterPro" id="IPR006076">
    <property type="entry name" value="FAD-dep_OxRdtase"/>
</dbReference>
<evidence type="ECO:0000256" key="1">
    <source>
        <dbReference type="ARBA" id="ARBA00022714"/>
    </source>
</evidence>
<evidence type="ECO:0000256" key="5">
    <source>
        <dbReference type="ARBA" id="ARBA00023157"/>
    </source>
</evidence>
<dbReference type="SUPFAM" id="SSF50022">
    <property type="entry name" value="ISP domain"/>
    <property type="match status" value="1"/>
</dbReference>
<name>A0ABU2FGD7_9EURY</name>
<dbReference type="InterPro" id="IPR036188">
    <property type="entry name" value="FAD/NAD-bd_sf"/>
</dbReference>
<keyword evidence="1" id="KW-0001">2Fe-2S</keyword>
<keyword evidence="4" id="KW-0411">Iron-sulfur</keyword>
<dbReference type="Proteomes" id="UP001259659">
    <property type="component" value="Unassembled WGS sequence"/>
</dbReference>
<gene>
    <name evidence="7" type="ORF">NDI56_18040</name>
</gene>
<reference evidence="7 8" key="1">
    <citation type="submission" date="2022-06" db="EMBL/GenBank/DDBJ databases">
        <title>Haloarcula sp. a new haloarchaeum isolate from saline soil.</title>
        <authorList>
            <person name="Strakova D."/>
            <person name="Galisteo C."/>
            <person name="Sanchez-Porro C."/>
            <person name="Ventosa A."/>
        </authorList>
    </citation>
    <scope>NUCLEOTIDE SEQUENCE [LARGE SCALE GENOMIC DNA]</scope>
    <source>
        <strain evidence="7 8">S1CR25-12</strain>
    </source>
</reference>
<sequence length="513" mass="56249">MNGPDSPPDRPAGRHDSLWLATAETTDYDALDGGLRVDTAVVGGGIAGVTTAAKLDAAGQTVALLERDRVLNGVTGHTTAKLTSLHGLVYDHLIDGFGEAQARQYAEANQAAIEDVADTVEARDIDCGFGRAPAYTYVTADADRRQVRAEVDAARQLDLPVSYVEETELPYEVNAAVRFDDQAYFHPRKYLLELARGVADGDGHVFEETTVDDVEDGSPCQVSTDRGTVRADDVVVASHFPVEDDALYFARMRPKRSYVLAVELATDPPEGLYYDPNEPYFSVRPHATDSLVLLGGQNHRTGHADSTEQRYRDLEQQARDHFDIESVEYRWATQDYRSVDKVPFVGRAAPQVSNVYVATGFGGWGMTNGTAAGRLLADEILGRDSPWSDVFKPNRFKARASKSEFLSHNRHAMKHFFSTYLDSQQALDRVALDPGEAGVFESDDDPVALYRDDDGELHARSAVCPHMGCLVSWNDGERSWDCPCHGSRFDVDGDVLDTPAVDGLDEVSLPGED</sequence>
<dbReference type="InterPro" id="IPR005805">
    <property type="entry name" value="Rieske_Fe-S_prot_C"/>
</dbReference>
<dbReference type="InterPro" id="IPR036922">
    <property type="entry name" value="Rieske_2Fe-2S_sf"/>
</dbReference>
<keyword evidence="2" id="KW-0479">Metal-binding</keyword>
<keyword evidence="5" id="KW-1015">Disulfide bond</keyword>
<keyword evidence="3" id="KW-0408">Iron</keyword>
<accession>A0ABU2FGD7</accession>
<dbReference type="Pfam" id="PF01266">
    <property type="entry name" value="DAO"/>
    <property type="match status" value="1"/>
</dbReference>
<dbReference type="InterPro" id="IPR017941">
    <property type="entry name" value="Rieske_2Fe-2S"/>
</dbReference>
<dbReference type="PRINTS" id="PR00162">
    <property type="entry name" value="RIESKE"/>
</dbReference>
<evidence type="ECO:0000256" key="4">
    <source>
        <dbReference type="ARBA" id="ARBA00023014"/>
    </source>
</evidence>
<dbReference type="PROSITE" id="PS51296">
    <property type="entry name" value="RIESKE"/>
    <property type="match status" value="1"/>
</dbReference>
<protein>
    <submittedName>
        <fullName evidence="7">FAD-dependent oxidoreductase</fullName>
    </submittedName>
</protein>
<organism evidence="7 8">
    <name type="scientific">Haloarcula saliterrae</name>
    <dbReference type="NCBI Taxonomy" id="2950534"/>
    <lineage>
        <taxon>Archaea</taxon>
        <taxon>Methanobacteriati</taxon>
        <taxon>Methanobacteriota</taxon>
        <taxon>Stenosarchaea group</taxon>
        <taxon>Halobacteria</taxon>
        <taxon>Halobacteriales</taxon>
        <taxon>Haloarculaceae</taxon>
        <taxon>Haloarcula</taxon>
    </lineage>
</organism>
<dbReference type="RefSeq" id="WP_310921121.1">
    <property type="nucleotide sequence ID" value="NZ_JAMQON010000006.1"/>
</dbReference>
<proteinExistence type="predicted"/>
<dbReference type="InterPro" id="IPR038010">
    <property type="entry name" value="YhfW_C"/>
</dbReference>
<evidence type="ECO:0000256" key="2">
    <source>
        <dbReference type="ARBA" id="ARBA00022723"/>
    </source>
</evidence>
<dbReference type="PANTHER" id="PTHR13847:SF274">
    <property type="entry name" value="RIESKE 2FE-2S IRON-SULFUR PROTEIN YHFW-RELATED"/>
    <property type="match status" value="1"/>
</dbReference>
<dbReference type="CDD" id="cd03477">
    <property type="entry name" value="Rieske_YhfW_C"/>
    <property type="match status" value="1"/>
</dbReference>
<dbReference type="Pfam" id="PF00355">
    <property type="entry name" value="Rieske"/>
    <property type="match status" value="1"/>
</dbReference>
<dbReference type="Gene3D" id="3.30.9.10">
    <property type="entry name" value="D-Amino Acid Oxidase, subunit A, domain 2"/>
    <property type="match status" value="1"/>
</dbReference>
<comment type="caution">
    <text evidence="7">The sequence shown here is derived from an EMBL/GenBank/DDBJ whole genome shotgun (WGS) entry which is preliminary data.</text>
</comment>
<dbReference type="Gene3D" id="3.50.50.60">
    <property type="entry name" value="FAD/NAD(P)-binding domain"/>
    <property type="match status" value="1"/>
</dbReference>
<dbReference type="Gene3D" id="2.102.10.10">
    <property type="entry name" value="Rieske [2Fe-2S] iron-sulphur domain"/>
    <property type="match status" value="1"/>
</dbReference>
<evidence type="ECO:0000313" key="7">
    <source>
        <dbReference type="EMBL" id="MDS0261304.1"/>
    </source>
</evidence>
<keyword evidence="8" id="KW-1185">Reference proteome</keyword>
<evidence type="ECO:0000259" key="6">
    <source>
        <dbReference type="PROSITE" id="PS51296"/>
    </source>
</evidence>